<dbReference type="InterPro" id="IPR027417">
    <property type="entry name" value="P-loop_NTPase"/>
</dbReference>
<protein>
    <submittedName>
        <fullName evidence="2">DNA replication protein DnaC</fullName>
    </submittedName>
</protein>
<dbReference type="PANTHER" id="PTHR30050">
    <property type="entry name" value="CHROMOSOMAL REPLICATION INITIATOR PROTEIN DNAA"/>
    <property type="match status" value="1"/>
</dbReference>
<proteinExistence type="predicted"/>
<comment type="caution">
    <text evidence="2">The sequence shown here is derived from an EMBL/GenBank/DDBJ whole genome shotgun (WGS) entry which is preliminary data.</text>
</comment>
<dbReference type="Pfam" id="PF01695">
    <property type="entry name" value="IstB_IS21"/>
    <property type="match status" value="1"/>
</dbReference>
<dbReference type="PANTHER" id="PTHR30050:SF4">
    <property type="entry name" value="ATP-BINDING PROTEIN RV3427C IN INSERTION SEQUENCE-RELATED"/>
    <property type="match status" value="1"/>
</dbReference>
<dbReference type="GO" id="GO:0005524">
    <property type="term" value="F:ATP binding"/>
    <property type="evidence" value="ECO:0007669"/>
    <property type="project" value="InterPro"/>
</dbReference>
<feature type="domain" description="AAA+ ATPase" evidence="1">
    <location>
        <begin position="182"/>
        <end position="315"/>
    </location>
</feature>
<reference evidence="2 3" key="1">
    <citation type="submission" date="2019-08" db="EMBL/GenBank/DDBJ databases">
        <title>In-depth cultivation of the pig gut microbiome towards novel bacterial diversity and tailored functional studies.</title>
        <authorList>
            <person name="Wylensek D."/>
            <person name="Hitch T.C.A."/>
            <person name="Clavel T."/>
        </authorList>
    </citation>
    <scope>NUCLEOTIDE SEQUENCE [LARGE SCALE GENOMIC DNA]</scope>
    <source>
        <strain evidence="2 3">Oil+RF-744-WCA-WT-13</strain>
    </source>
</reference>
<name>A0A7X2TQC0_9FIRM</name>
<dbReference type="Proteomes" id="UP000466864">
    <property type="component" value="Unassembled WGS sequence"/>
</dbReference>
<dbReference type="Gene3D" id="3.40.50.300">
    <property type="entry name" value="P-loop containing nucleotide triphosphate hydrolases"/>
    <property type="match status" value="1"/>
</dbReference>
<dbReference type="SUPFAM" id="SSF52540">
    <property type="entry name" value="P-loop containing nucleoside triphosphate hydrolases"/>
    <property type="match status" value="1"/>
</dbReference>
<dbReference type="NCBIfam" id="NF005304">
    <property type="entry name" value="PRK06835.1"/>
    <property type="match status" value="1"/>
</dbReference>
<organism evidence="2 3">
    <name type="scientific">Bilifractor porci</name>
    <dbReference type="NCBI Taxonomy" id="2606636"/>
    <lineage>
        <taxon>Bacteria</taxon>
        <taxon>Bacillati</taxon>
        <taxon>Bacillota</taxon>
        <taxon>Clostridia</taxon>
        <taxon>Lachnospirales</taxon>
        <taxon>Lachnospiraceae</taxon>
        <taxon>Bilifractor</taxon>
    </lineage>
</organism>
<dbReference type="InterPro" id="IPR003593">
    <property type="entry name" value="AAA+_ATPase"/>
</dbReference>
<evidence type="ECO:0000259" key="1">
    <source>
        <dbReference type="SMART" id="SM00382"/>
    </source>
</evidence>
<dbReference type="AlphaFoldDB" id="A0A7X2TQC0"/>
<sequence>MALTNSQYDAVMRLYNQRQISDQRALAERRRDAYLHIPRLQELDSKAAGLSVDKAYALLDPGDHRDFDLKKALAEISAERKLLLEKHGYPDNYLDMQYVCPACRDTGYIGRKKCSCFRQLELQVLYAQSNLPDTLRKDTFENFSLDYYDPSRISPQTGASSLQEAENALRTARSFVRNFHEEFENLCFYGEVGVGKTFLSHCIAGALLDRGFSVLYLTAGDMFDMLRKYKFSGSGDTGELQEFYGFLFSSDLLIIDDLGTELTNTFVSSELFTCINERILRRTPTILSTNLSVREFADTFSERTASRILGNYTLVHMSGHDIRIQKKLAGGQ</sequence>
<dbReference type="GO" id="GO:0006260">
    <property type="term" value="P:DNA replication"/>
    <property type="evidence" value="ECO:0007669"/>
    <property type="project" value="TreeGrafter"/>
</dbReference>
<dbReference type="CDD" id="cd00009">
    <property type="entry name" value="AAA"/>
    <property type="match status" value="1"/>
</dbReference>
<keyword evidence="3" id="KW-1185">Reference proteome</keyword>
<evidence type="ECO:0000313" key="2">
    <source>
        <dbReference type="EMBL" id="MST82661.1"/>
    </source>
</evidence>
<dbReference type="RefSeq" id="WP_154458564.1">
    <property type="nucleotide sequence ID" value="NZ_VUMV01000007.1"/>
</dbReference>
<dbReference type="SMART" id="SM00382">
    <property type="entry name" value="AAA"/>
    <property type="match status" value="1"/>
</dbReference>
<gene>
    <name evidence="2" type="ORF">FYJ60_10060</name>
</gene>
<accession>A0A7X2TQC0</accession>
<evidence type="ECO:0000313" key="3">
    <source>
        <dbReference type="Proteomes" id="UP000466864"/>
    </source>
</evidence>
<dbReference type="InterPro" id="IPR002611">
    <property type="entry name" value="IstB_ATP-bd"/>
</dbReference>
<dbReference type="EMBL" id="VUMV01000007">
    <property type="protein sequence ID" value="MST82661.1"/>
    <property type="molecule type" value="Genomic_DNA"/>
</dbReference>